<dbReference type="SUPFAM" id="SSF81442">
    <property type="entry name" value="Cytochrome c oxidase subunit I-like"/>
    <property type="match status" value="1"/>
</dbReference>
<keyword evidence="4" id="KW-1185">Reference proteome</keyword>
<proteinExistence type="predicted"/>
<evidence type="ECO:0000256" key="2">
    <source>
        <dbReference type="SAM" id="SignalP"/>
    </source>
</evidence>
<feature type="transmembrane region" description="Helical" evidence="1">
    <location>
        <begin position="56"/>
        <end position="84"/>
    </location>
</feature>
<feature type="signal peptide" evidence="2">
    <location>
        <begin position="1"/>
        <end position="32"/>
    </location>
</feature>
<dbReference type="InterPro" id="IPR036927">
    <property type="entry name" value="Cyt_c_oxase-like_su1_sf"/>
</dbReference>
<dbReference type="EMBL" id="JACDTQ010003641">
    <property type="protein sequence ID" value="KAF5913657.1"/>
    <property type="molecule type" value="Genomic_DNA"/>
</dbReference>
<reference evidence="3 4" key="1">
    <citation type="journal article" date="2020" name="Mol. Biol. Evol.">
        <title>Interspecific Gene Flow and the Evolution of Specialization in Black and White Rhinoceros.</title>
        <authorList>
            <person name="Moodley Y."/>
            <person name="Westbury M.V."/>
            <person name="Russo I.M."/>
            <person name="Gopalakrishnan S."/>
            <person name="Rakotoarivelo A."/>
            <person name="Olsen R.A."/>
            <person name="Prost S."/>
            <person name="Tunstall T."/>
            <person name="Ryder O.A."/>
            <person name="Dalen L."/>
            <person name="Bruford M.W."/>
        </authorList>
    </citation>
    <scope>NUCLEOTIDE SEQUENCE [LARGE SCALE GENOMIC DNA]</scope>
    <source>
        <strain evidence="3">SBR-YM</strain>
        <tissue evidence="3">Skin</tissue>
    </source>
</reference>
<dbReference type="AlphaFoldDB" id="A0A7J7ED94"/>
<dbReference type="GO" id="GO:0016020">
    <property type="term" value="C:membrane"/>
    <property type="evidence" value="ECO:0007669"/>
    <property type="project" value="InterPro"/>
</dbReference>
<dbReference type="GO" id="GO:0006123">
    <property type="term" value="P:mitochondrial electron transport, cytochrome c to oxygen"/>
    <property type="evidence" value="ECO:0007669"/>
    <property type="project" value="TreeGrafter"/>
</dbReference>
<feature type="chain" id="PRO_5029806260" evidence="2">
    <location>
        <begin position="33"/>
        <end position="226"/>
    </location>
</feature>
<evidence type="ECO:0000256" key="1">
    <source>
        <dbReference type="SAM" id="Phobius"/>
    </source>
</evidence>
<evidence type="ECO:0000313" key="4">
    <source>
        <dbReference type="Proteomes" id="UP000551758"/>
    </source>
</evidence>
<evidence type="ECO:0000313" key="3">
    <source>
        <dbReference type="EMBL" id="KAF5913657.1"/>
    </source>
</evidence>
<organism evidence="3 4">
    <name type="scientific">Diceros bicornis minor</name>
    <name type="common">South-central black rhinoceros</name>
    <dbReference type="NCBI Taxonomy" id="77932"/>
    <lineage>
        <taxon>Eukaryota</taxon>
        <taxon>Metazoa</taxon>
        <taxon>Chordata</taxon>
        <taxon>Craniata</taxon>
        <taxon>Vertebrata</taxon>
        <taxon>Euteleostomi</taxon>
        <taxon>Mammalia</taxon>
        <taxon>Eutheria</taxon>
        <taxon>Laurasiatheria</taxon>
        <taxon>Perissodactyla</taxon>
        <taxon>Rhinocerotidae</taxon>
        <taxon>Diceros</taxon>
    </lineage>
</organism>
<sequence>MPDIAFPRINTISCGLLSPSFLLLLVLSRVEGSARTGEQRTRLQLNPPNCILYQTPLLVGSTLITAALLLLSLPVLAAGITILLTDHNLNTTFILQEEVIQFYINLYSHSLATQKFISVFYLLRVNSHIVTHYSGKKEPFVGGLTETVLANSFIDIVLRDVLHSSTFHYVLLIGAVFAIIGGFEYCDITLTVQMLAHVQHRLIHRFTHFSDSSDTENFHNLRSICF</sequence>
<dbReference type="Gene3D" id="1.20.210.10">
    <property type="entry name" value="Cytochrome c oxidase-like, subunit I domain"/>
    <property type="match status" value="1"/>
</dbReference>
<keyword evidence="1" id="KW-0472">Membrane</keyword>
<feature type="transmembrane region" description="Helical" evidence="1">
    <location>
        <begin position="166"/>
        <end position="185"/>
    </location>
</feature>
<dbReference type="GO" id="GO:0020037">
    <property type="term" value="F:heme binding"/>
    <property type="evidence" value="ECO:0007669"/>
    <property type="project" value="InterPro"/>
</dbReference>
<keyword evidence="2" id="KW-0732">Signal</keyword>
<dbReference type="GO" id="GO:0005739">
    <property type="term" value="C:mitochondrion"/>
    <property type="evidence" value="ECO:0007669"/>
    <property type="project" value="GOC"/>
</dbReference>
<dbReference type="GO" id="GO:0015990">
    <property type="term" value="P:electron transport coupled proton transport"/>
    <property type="evidence" value="ECO:0007669"/>
    <property type="project" value="TreeGrafter"/>
</dbReference>
<keyword evidence="1" id="KW-1133">Transmembrane helix</keyword>
<keyword evidence="1" id="KW-0812">Transmembrane</keyword>
<gene>
    <name evidence="3" type="ORF">HPG69_017278</name>
</gene>
<name>A0A7J7ED94_DICBM</name>
<dbReference type="GO" id="GO:0004129">
    <property type="term" value="F:cytochrome-c oxidase activity"/>
    <property type="evidence" value="ECO:0007669"/>
    <property type="project" value="InterPro"/>
</dbReference>
<comment type="caution">
    <text evidence="3">The sequence shown here is derived from an EMBL/GenBank/DDBJ whole genome shotgun (WGS) entry which is preliminary data.</text>
</comment>
<dbReference type="InterPro" id="IPR000883">
    <property type="entry name" value="Cyt_C_Oxase_1"/>
</dbReference>
<protein>
    <submittedName>
        <fullName evidence="3">Uncharacterized protein</fullName>
    </submittedName>
</protein>
<dbReference type="PANTHER" id="PTHR10422">
    <property type="entry name" value="CYTOCHROME C OXIDASE SUBUNIT 1"/>
    <property type="match status" value="1"/>
</dbReference>
<dbReference type="PANTHER" id="PTHR10422:SF18">
    <property type="entry name" value="CYTOCHROME C OXIDASE SUBUNIT 1"/>
    <property type="match status" value="1"/>
</dbReference>
<accession>A0A7J7ED94</accession>
<dbReference type="Proteomes" id="UP000551758">
    <property type="component" value="Unassembled WGS sequence"/>
</dbReference>